<dbReference type="EMBL" id="JBHMDY010000001">
    <property type="protein sequence ID" value="MFB9258377.1"/>
    <property type="molecule type" value="Genomic_DNA"/>
</dbReference>
<dbReference type="InterPro" id="IPR054206">
    <property type="entry name" value="DUF6912"/>
</dbReference>
<protein>
    <submittedName>
        <fullName evidence="1">DUF6912 family protein</fullName>
    </submittedName>
</protein>
<reference evidence="1 2" key="1">
    <citation type="submission" date="2024-09" db="EMBL/GenBank/DDBJ databases">
        <authorList>
            <person name="Sun Q."/>
            <person name="Mori K."/>
        </authorList>
    </citation>
    <scope>NUCLEOTIDE SEQUENCE [LARGE SCALE GENOMIC DNA]</scope>
    <source>
        <strain evidence="1 2">CCM 7659</strain>
    </source>
</reference>
<keyword evidence="2" id="KW-1185">Reference proteome</keyword>
<dbReference type="Proteomes" id="UP001589700">
    <property type="component" value="Unassembled WGS sequence"/>
</dbReference>
<name>A0ABV5JKW9_9ACTN</name>
<proteinExistence type="predicted"/>
<evidence type="ECO:0000313" key="1">
    <source>
        <dbReference type="EMBL" id="MFB9258377.1"/>
    </source>
</evidence>
<evidence type="ECO:0000313" key="2">
    <source>
        <dbReference type="Proteomes" id="UP001589700"/>
    </source>
</evidence>
<gene>
    <name evidence="1" type="ORF">ACFFVD_00990</name>
</gene>
<organism evidence="1 2">
    <name type="scientific">Dietzia aerolata</name>
    <dbReference type="NCBI Taxonomy" id="595984"/>
    <lineage>
        <taxon>Bacteria</taxon>
        <taxon>Bacillati</taxon>
        <taxon>Actinomycetota</taxon>
        <taxon>Actinomycetes</taxon>
        <taxon>Mycobacteriales</taxon>
        <taxon>Dietziaceae</taxon>
        <taxon>Dietzia</taxon>
    </lineage>
</organism>
<dbReference type="RefSeq" id="WP_182631675.1">
    <property type="nucleotide sequence ID" value="NZ_JAALDM010000072.1"/>
</dbReference>
<comment type="caution">
    <text evidence="1">The sequence shown here is derived from an EMBL/GenBank/DDBJ whole genome shotgun (WGS) entry which is preliminary data.</text>
</comment>
<dbReference type="Pfam" id="PF21853">
    <property type="entry name" value="DUF6912"/>
    <property type="match status" value="1"/>
</dbReference>
<accession>A0ABV5JKW9</accession>
<sequence>MRLFIPATLPMLETLLADGSMPVRSGTAFAATPALVESYAEGDLEEIEHVAFLEAARASLRLLGGELDSGAAHAKHPHRRVVVSVDLPDERITVRPDLDTAVVRISDPAVTTQDIAAVHVDLEGAAELVEAAVEAVDRADLGDEDAELTVGDALDVDLAWYDAVELPFLLTLL</sequence>